<feature type="compositionally biased region" description="Polar residues" evidence="1">
    <location>
        <begin position="33"/>
        <end position="52"/>
    </location>
</feature>
<name>A0A926HIK1_9FIRM</name>
<comment type="caution">
    <text evidence="2">The sequence shown here is derived from an EMBL/GenBank/DDBJ whole genome shotgun (WGS) entry which is preliminary data.</text>
</comment>
<dbReference type="InterPro" id="IPR024232">
    <property type="entry name" value="SpoIIIAH"/>
</dbReference>
<dbReference type="Proteomes" id="UP000654279">
    <property type="component" value="Unassembled WGS sequence"/>
</dbReference>
<feature type="region of interest" description="Disordered" evidence="1">
    <location>
        <begin position="33"/>
        <end position="57"/>
    </location>
</feature>
<evidence type="ECO:0000313" key="3">
    <source>
        <dbReference type="Proteomes" id="UP000654279"/>
    </source>
</evidence>
<reference evidence="2" key="1">
    <citation type="submission" date="2020-08" db="EMBL/GenBank/DDBJ databases">
        <title>Genome public.</title>
        <authorList>
            <person name="Liu C."/>
            <person name="Sun Q."/>
        </authorList>
    </citation>
    <scope>NUCLEOTIDE SEQUENCE</scope>
    <source>
        <strain evidence="2">NSJ-44</strain>
    </source>
</reference>
<evidence type="ECO:0000313" key="2">
    <source>
        <dbReference type="EMBL" id="MBC8528872.1"/>
    </source>
</evidence>
<gene>
    <name evidence="2" type="ORF">H8699_05485</name>
</gene>
<dbReference type="AlphaFoldDB" id="A0A926HIK1"/>
<dbReference type="Pfam" id="PF12685">
    <property type="entry name" value="SpoIIIAH"/>
    <property type="match status" value="1"/>
</dbReference>
<dbReference type="Gene3D" id="1.10.287.4300">
    <property type="entry name" value="Stage III sporulation protein AH-like"/>
    <property type="match status" value="1"/>
</dbReference>
<protein>
    <submittedName>
        <fullName evidence="2">SpoIIIAH-like family protein</fullName>
    </submittedName>
</protein>
<evidence type="ECO:0000256" key="1">
    <source>
        <dbReference type="SAM" id="MobiDB-lite"/>
    </source>
</evidence>
<dbReference type="InterPro" id="IPR038503">
    <property type="entry name" value="SpoIIIAH_sf"/>
</dbReference>
<keyword evidence="3" id="KW-1185">Reference proteome</keyword>
<sequence>MSKINRKTIVVTSLVVLLVITSYINYQFNQPDDQSASLPQATPSAVTSTDTAQGEENEDTQEAAAQAVGFKIAEYKAERETVRKTEIEHLDQIINDDQTDQATLKSAQEQKMGIVSNMEKEVTIEGLLQAKGFEQTVVSLHDESANVIVKQDGLTSAQVAQIVEVVQRESSQKPENIKIIPAK</sequence>
<dbReference type="RefSeq" id="WP_249284820.1">
    <property type="nucleotide sequence ID" value="NZ_JACRSO010000002.1"/>
</dbReference>
<proteinExistence type="predicted"/>
<accession>A0A926HIK1</accession>
<organism evidence="2 3">
    <name type="scientific">Luoshenia tenuis</name>
    <dbReference type="NCBI Taxonomy" id="2763654"/>
    <lineage>
        <taxon>Bacteria</taxon>
        <taxon>Bacillati</taxon>
        <taxon>Bacillota</taxon>
        <taxon>Clostridia</taxon>
        <taxon>Christensenellales</taxon>
        <taxon>Christensenellaceae</taxon>
        <taxon>Luoshenia</taxon>
    </lineage>
</organism>
<dbReference type="EMBL" id="JACRSO010000002">
    <property type="protein sequence ID" value="MBC8528872.1"/>
    <property type="molecule type" value="Genomic_DNA"/>
</dbReference>